<evidence type="ECO:0000256" key="1">
    <source>
        <dbReference type="SAM" id="Phobius"/>
    </source>
</evidence>
<gene>
    <name evidence="2" type="ORF">ElyMa_000318100</name>
</gene>
<feature type="transmembrane region" description="Helical" evidence="1">
    <location>
        <begin position="107"/>
        <end position="126"/>
    </location>
</feature>
<keyword evidence="3" id="KW-1185">Reference proteome</keyword>
<dbReference type="AlphaFoldDB" id="A0AAV4FAX7"/>
<evidence type="ECO:0000313" key="2">
    <source>
        <dbReference type="EMBL" id="GFR70031.1"/>
    </source>
</evidence>
<keyword evidence="1" id="KW-0812">Transmembrane</keyword>
<evidence type="ECO:0000313" key="3">
    <source>
        <dbReference type="Proteomes" id="UP000762676"/>
    </source>
</evidence>
<keyword evidence="1" id="KW-0472">Membrane</keyword>
<proteinExistence type="predicted"/>
<reference evidence="2 3" key="1">
    <citation type="journal article" date="2021" name="Elife">
        <title>Chloroplast acquisition without the gene transfer in kleptoplastic sea slugs, Plakobranchus ocellatus.</title>
        <authorList>
            <person name="Maeda T."/>
            <person name="Takahashi S."/>
            <person name="Yoshida T."/>
            <person name="Shimamura S."/>
            <person name="Takaki Y."/>
            <person name="Nagai Y."/>
            <person name="Toyoda A."/>
            <person name="Suzuki Y."/>
            <person name="Arimoto A."/>
            <person name="Ishii H."/>
            <person name="Satoh N."/>
            <person name="Nishiyama T."/>
            <person name="Hasebe M."/>
            <person name="Maruyama T."/>
            <person name="Minagawa J."/>
            <person name="Obokata J."/>
            <person name="Shigenobu S."/>
        </authorList>
    </citation>
    <scope>NUCLEOTIDE SEQUENCE [LARGE SCALE GENOMIC DNA]</scope>
</reference>
<keyword evidence="1" id="KW-1133">Transmembrane helix</keyword>
<protein>
    <submittedName>
        <fullName evidence="2">Uncharacterized protein</fullName>
    </submittedName>
</protein>
<accession>A0AAV4FAX7</accession>
<dbReference type="EMBL" id="BMAT01000636">
    <property type="protein sequence ID" value="GFR70031.1"/>
    <property type="molecule type" value="Genomic_DNA"/>
</dbReference>
<organism evidence="2 3">
    <name type="scientific">Elysia marginata</name>
    <dbReference type="NCBI Taxonomy" id="1093978"/>
    <lineage>
        <taxon>Eukaryota</taxon>
        <taxon>Metazoa</taxon>
        <taxon>Spiralia</taxon>
        <taxon>Lophotrochozoa</taxon>
        <taxon>Mollusca</taxon>
        <taxon>Gastropoda</taxon>
        <taxon>Heterobranchia</taxon>
        <taxon>Euthyneura</taxon>
        <taxon>Panpulmonata</taxon>
        <taxon>Sacoglossa</taxon>
        <taxon>Placobranchoidea</taxon>
        <taxon>Plakobranchidae</taxon>
        <taxon>Elysia</taxon>
    </lineage>
</organism>
<name>A0AAV4FAX7_9GAST</name>
<comment type="caution">
    <text evidence="2">The sequence shown here is derived from an EMBL/GenBank/DDBJ whole genome shotgun (WGS) entry which is preliminary data.</text>
</comment>
<sequence length="138" mass="15475">MFVVSGLTQKPVNDLKPPLLPPSPKRPSIPTRIRAGCNKRSARTQQQQCLEVSTAVLASRQPIHWGSHSAHGHTVWEYGRPAWLQVSSTPLPSCCCATGWVYFDIDVAIPIFVSFLLALYVIRIYITAPFFARKKPWC</sequence>
<dbReference type="Proteomes" id="UP000762676">
    <property type="component" value="Unassembled WGS sequence"/>
</dbReference>